<dbReference type="InterPro" id="IPR005358">
    <property type="entry name" value="Puta_zinc/iron-chelating_dom"/>
</dbReference>
<reference evidence="1" key="1">
    <citation type="submission" date="2021-02" db="EMBL/GenBank/DDBJ databases">
        <title>Infant gut strain persistence is associated with maternal origin, phylogeny, and functional potential including surface adhesion and iron acquisition.</title>
        <authorList>
            <person name="Lou Y.C."/>
        </authorList>
    </citation>
    <scope>NUCLEOTIDE SEQUENCE</scope>
    <source>
        <strain evidence="1">L3_101_000M1_dasL3_101_000M1_concoct_87</strain>
    </source>
</reference>
<evidence type="ECO:0000313" key="1">
    <source>
        <dbReference type="EMBL" id="MBS5331335.1"/>
    </source>
</evidence>
<gene>
    <name evidence="1" type="ORF">KHY36_02250</name>
</gene>
<name>A0A943D9I3_9FIRM</name>
<proteinExistence type="predicted"/>
<protein>
    <submittedName>
        <fullName evidence="1">YkgJ family cysteine cluster protein</fullName>
    </submittedName>
</protein>
<dbReference type="AlphaFoldDB" id="A0A943D9I3"/>
<dbReference type="EMBL" id="JAGZGG010000003">
    <property type="protein sequence ID" value="MBS5331335.1"/>
    <property type="molecule type" value="Genomic_DNA"/>
</dbReference>
<evidence type="ECO:0000313" key="2">
    <source>
        <dbReference type="Proteomes" id="UP000759273"/>
    </source>
</evidence>
<accession>A0A943D9I3</accession>
<comment type="caution">
    <text evidence="1">The sequence shown here is derived from an EMBL/GenBank/DDBJ whole genome shotgun (WGS) entry which is preliminary data.</text>
</comment>
<dbReference type="Proteomes" id="UP000759273">
    <property type="component" value="Unassembled WGS sequence"/>
</dbReference>
<organism evidence="1 2">
    <name type="scientific">Subdoligranulum variabile</name>
    <dbReference type="NCBI Taxonomy" id="214851"/>
    <lineage>
        <taxon>Bacteria</taxon>
        <taxon>Bacillati</taxon>
        <taxon>Bacillota</taxon>
        <taxon>Clostridia</taxon>
        <taxon>Eubacteriales</taxon>
        <taxon>Oscillospiraceae</taxon>
        <taxon>Subdoligranulum</taxon>
    </lineage>
</organism>
<dbReference type="Pfam" id="PF03692">
    <property type="entry name" value="CxxCxxCC"/>
    <property type="match status" value="1"/>
</dbReference>
<sequence>MPVVSSLANLPKDGEFYSNNCVDGHCIGCGECCTDLLPTTRREIVRLRDYAKKHQLKEHRLPAGAAMESVDLTCPFRNEETKRCEVYPVRPLICRAFICSRTLQAARKTRDLVQSDRDIHSLRWEIFKNPESIALIQAAQRAATKK</sequence>